<accession>A0A975GA54</accession>
<dbReference type="RefSeq" id="WP_211631479.1">
    <property type="nucleotide sequence ID" value="NZ_CP073100.1"/>
</dbReference>
<sequence>MEWFIIDGIGPFFRGYEKKRVNWSKIPFNALSTEGPERRQQWDRIGEDLSAFCRGIEAAGFNTITFDDLAHLATHPAHEPEVAAKIDVFRQEFATLFDRVKRETRLRILLTSDVLPTTPAVVSELGTKPAELDAYYRCLIRGVLDDFPQLDGLILRIGESDGVDVKDPIRTHLHLKTPADANRMLHQLLPEFEKRNKTLILRTWTVGAHRIGDLIWHRRTLATTLKDIDSPNFIVSMKHGESDFFRYLPLNQAFFTVKQPKILELQARKEYEGAGEYPSFTGWDHERFAHELSAAENVAGLSVWCQTGGWHRFRRLAFIEENDRDVWIRLNTLCALRIFKEQQTVEQAVAGVLGEDRAIAALELLRHADTVIRDLLYVGDFAAQKLFFRRVRIPPLLHVYWDSLFINNAVREILRHFVKDTEQALRTGEAAFTLFPRMIELAEQAGLPVDDLEHMRDFFHLILLARRFYFLPSDEALVADLRAAKKAYKQRWPKAIRARYRIKLDFGEFHTKRRTLGLASALLLRKQRGYRIIDHLFTLNVLGPLFRWFHRHRPNSIPKFMRKSAMGVESLFR</sequence>
<keyword evidence="2" id="KW-1185">Reference proteome</keyword>
<proteinExistence type="predicted"/>
<dbReference type="SUPFAM" id="SSF51445">
    <property type="entry name" value="(Trans)glycosidases"/>
    <property type="match status" value="1"/>
</dbReference>
<protein>
    <recommendedName>
        <fullName evidence="3">Glycosyl hydrolase family 67</fullName>
    </recommendedName>
</protein>
<reference evidence="1" key="1">
    <citation type="submission" date="2021-04" db="EMBL/GenBank/DDBJ databases">
        <title>Luteolibacter sp. 32A isolated from the skin of an Anderson's salamander (Ambystoma andersonii).</title>
        <authorList>
            <person name="Spergser J."/>
            <person name="Busse H.-J."/>
        </authorList>
    </citation>
    <scope>NUCLEOTIDE SEQUENCE</scope>
    <source>
        <strain evidence="1">32A</strain>
    </source>
</reference>
<dbReference type="KEGG" id="lamb:KBB96_00215"/>
<organism evidence="1 2">
    <name type="scientific">Luteolibacter ambystomatis</name>
    <dbReference type="NCBI Taxonomy" id="2824561"/>
    <lineage>
        <taxon>Bacteria</taxon>
        <taxon>Pseudomonadati</taxon>
        <taxon>Verrucomicrobiota</taxon>
        <taxon>Verrucomicrobiia</taxon>
        <taxon>Verrucomicrobiales</taxon>
        <taxon>Verrucomicrobiaceae</taxon>
        <taxon>Luteolibacter</taxon>
    </lineage>
</organism>
<evidence type="ECO:0008006" key="3">
    <source>
        <dbReference type="Google" id="ProtNLM"/>
    </source>
</evidence>
<dbReference type="AlphaFoldDB" id="A0A975GA54"/>
<evidence type="ECO:0000313" key="2">
    <source>
        <dbReference type="Proteomes" id="UP000676169"/>
    </source>
</evidence>
<dbReference type="EMBL" id="CP073100">
    <property type="protein sequence ID" value="QUE51340.1"/>
    <property type="molecule type" value="Genomic_DNA"/>
</dbReference>
<gene>
    <name evidence="1" type="ORF">KBB96_00215</name>
</gene>
<name>A0A975GA54_9BACT</name>
<dbReference type="InterPro" id="IPR017853">
    <property type="entry name" value="GH"/>
</dbReference>
<dbReference type="Proteomes" id="UP000676169">
    <property type="component" value="Chromosome"/>
</dbReference>
<evidence type="ECO:0000313" key="1">
    <source>
        <dbReference type="EMBL" id="QUE51340.1"/>
    </source>
</evidence>